<reference evidence="2" key="1">
    <citation type="submission" date="2021-01" db="EMBL/GenBank/DDBJ databases">
        <title>Chlamydial infections in birds of prey presented to California wildlife rehabilitation facilities.</title>
        <authorList>
            <person name="Seibert B.A."/>
            <person name="Keel M.K."/>
            <person name="Kelly T.R."/>
            <person name="Nilsen R.A."/>
            <person name="Pesti D.R."/>
            <person name="Ciembor P.X."/>
            <person name="Gregory C.R."/>
            <person name="Ritchie B.W."/>
            <person name="Hawkins M.G."/>
        </authorList>
    </citation>
    <scope>NUCLEOTIDE SEQUENCE [LARGE SCALE GENOMIC DNA]</scope>
    <source>
        <strain evidence="2">SWA</strain>
    </source>
</reference>
<feature type="region of interest" description="Disordered" evidence="1">
    <location>
        <begin position="635"/>
        <end position="656"/>
    </location>
</feature>
<dbReference type="EMBL" id="CP067334">
    <property type="protein sequence ID" value="QXE27794.1"/>
    <property type="molecule type" value="Genomic_DNA"/>
</dbReference>
<accession>A0ABX8L9Y9</accession>
<evidence type="ECO:0000256" key="1">
    <source>
        <dbReference type="SAM" id="MobiDB-lite"/>
    </source>
</evidence>
<feature type="compositionally biased region" description="Pro residues" evidence="1">
    <location>
        <begin position="638"/>
        <end position="652"/>
    </location>
</feature>
<gene>
    <name evidence="2" type="ORF">JJJ19_04080</name>
</gene>
<sequence length="679" mass="74999">MAGVSGIGGSGGPRNIPPPDHDDKKRSDSSQFGGYKIVDGDDAGEPGPSSIEERTRLLMQSGFQVRSPEEIEERSSVSQSGGTKSGFFGRMWSAVRGIFGRKSSKESVMGISEPIISGYKKYGKRLPEARAVQTHFQSQGLGLGIDSGDTDIADLEEVASENLVDVEGPSELASSSTTSRTHGLAKRVRGWWDYTNRKQEEPVDGRVGLSLGELRDMADRFTKMMKDTDNEEERVLFKQYRDTYEGYIKEMMASGATSPSDKYSLLGGSFDATASAKHSDQLGEARFLDSNQDLSPMSEECLLSMIDAGNNADSVLGEVSPEVQRVLEEANNMRLTFDSGIAENVTPELRERIRGALDMLLSGIRNLFTVIRNSLVGLSRLVRTGLRALGEFVRRQGILREGHYHVRVNNDDFPEEVVELLSQYADSSSSDSYEDSVAIPRRVVEAWEAGSPEVVYMTRVGNGLEEDRNQREEEVVEHVYEEISTRNFLPRTQQGNLVYQTMHPMGLENVPLVEDTVYEDMSGQQGNAQEESSYSTPRTSPIYDSPRNDLGLYDIPRPFPTRAPEEDAQGYMIPNVMREGDALGVTPGFGNALAAVSSAAYFDMLIAENDRTREGVWTTASSADFGIAEGRHSMADRPLPPLPPLETPPPSPYGNNQVMQLLRQLQNGLGSVWRRSRRK</sequence>
<evidence type="ECO:0000313" key="3">
    <source>
        <dbReference type="Proteomes" id="UP000683565"/>
    </source>
</evidence>
<feature type="compositionally biased region" description="Basic and acidic residues" evidence="1">
    <location>
        <begin position="19"/>
        <end position="28"/>
    </location>
</feature>
<feature type="compositionally biased region" description="Polar residues" evidence="1">
    <location>
        <begin position="522"/>
        <end position="539"/>
    </location>
</feature>
<dbReference type="RefSeq" id="WP_131744133.1">
    <property type="nucleotide sequence ID" value="NZ_CAAAFM010000001.1"/>
</dbReference>
<name>A0ABX8L9Y9_9CHLA</name>
<evidence type="ECO:0000313" key="2">
    <source>
        <dbReference type="EMBL" id="QXE27794.1"/>
    </source>
</evidence>
<feature type="region of interest" description="Disordered" evidence="1">
    <location>
        <begin position="521"/>
        <end position="549"/>
    </location>
</feature>
<feature type="region of interest" description="Disordered" evidence="1">
    <location>
        <begin position="1"/>
        <end position="83"/>
    </location>
</feature>
<keyword evidence="3" id="KW-1185">Reference proteome</keyword>
<organism evidence="2 3">
    <name type="scientific">Chlamydia buteonis</name>
    <dbReference type="NCBI Taxonomy" id="2494525"/>
    <lineage>
        <taxon>Bacteria</taxon>
        <taxon>Pseudomonadati</taxon>
        <taxon>Chlamydiota</taxon>
        <taxon>Chlamydiia</taxon>
        <taxon>Chlamydiales</taxon>
        <taxon>Chlamydiaceae</taxon>
        <taxon>Chlamydia/Chlamydophila group</taxon>
        <taxon>Chlamydia</taxon>
    </lineage>
</organism>
<protein>
    <submittedName>
        <fullName evidence="2">Uncharacterized protein</fullName>
    </submittedName>
</protein>
<feature type="compositionally biased region" description="Gly residues" evidence="1">
    <location>
        <begin position="1"/>
        <end position="12"/>
    </location>
</feature>
<proteinExistence type="predicted"/>
<dbReference type="Proteomes" id="UP000683565">
    <property type="component" value="Chromosome"/>
</dbReference>